<evidence type="ECO:0000313" key="1">
    <source>
        <dbReference type="EMBL" id="VTR36350.1"/>
    </source>
</evidence>
<protein>
    <submittedName>
        <fullName evidence="1">Uncharacterized protein</fullName>
    </submittedName>
</protein>
<organism evidence="1">
    <name type="scientific">Serratia fonticola</name>
    <dbReference type="NCBI Taxonomy" id="47917"/>
    <lineage>
        <taxon>Bacteria</taxon>
        <taxon>Pseudomonadati</taxon>
        <taxon>Pseudomonadota</taxon>
        <taxon>Gammaproteobacteria</taxon>
        <taxon>Enterobacterales</taxon>
        <taxon>Yersiniaceae</taxon>
        <taxon>Serratia</taxon>
    </lineage>
</organism>
<dbReference type="AlphaFoldDB" id="A0A4U9URB3"/>
<dbReference type="EMBL" id="CABEEZ010000085">
    <property type="protein sequence ID" value="VTR36350.1"/>
    <property type="molecule type" value="Genomic_DNA"/>
</dbReference>
<accession>A0A4U9URB3</accession>
<reference evidence="1" key="1">
    <citation type="submission" date="2019-05" db="EMBL/GenBank/DDBJ databases">
        <authorList>
            <consortium name="Pathogen Informatics"/>
        </authorList>
    </citation>
    <scope>NUCLEOTIDE SEQUENCE [LARGE SCALE GENOMIC DNA]</scope>
    <source>
        <strain evidence="1">NCTC12965</strain>
    </source>
</reference>
<proteinExistence type="predicted"/>
<name>A0A4U9URB3_SERFO</name>
<sequence>MIAFVLNHPSVFNLFQPVQEANNLLNRHQTDKGVTFMGFINQSS</sequence>
<gene>
    <name evidence="1" type="ORF">NCTC12965_03914</name>
</gene>